<feature type="compositionally biased region" description="Basic residues" evidence="2">
    <location>
        <begin position="1"/>
        <end position="10"/>
    </location>
</feature>
<feature type="compositionally biased region" description="Low complexity" evidence="2">
    <location>
        <begin position="11"/>
        <end position="21"/>
    </location>
</feature>
<feature type="compositionally biased region" description="Polar residues" evidence="2">
    <location>
        <begin position="207"/>
        <end position="245"/>
    </location>
</feature>
<keyword evidence="1" id="KW-0175">Coiled coil</keyword>
<feature type="region of interest" description="Disordered" evidence="2">
    <location>
        <begin position="291"/>
        <end position="311"/>
    </location>
</feature>
<name>A0AAD8HNU5_9APIA</name>
<protein>
    <submittedName>
        <fullName evidence="3">Coiled-coil domain-containing protein SCD2-like</fullName>
    </submittedName>
</protein>
<dbReference type="AlphaFoldDB" id="A0AAD8HNU5"/>
<dbReference type="PANTHER" id="PTHR31762">
    <property type="entry name" value="FAS-BINDING FACTOR-LIKE PROTEIN"/>
    <property type="match status" value="1"/>
</dbReference>
<reference evidence="3" key="1">
    <citation type="submission" date="2023-02" db="EMBL/GenBank/DDBJ databases">
        <title>Genome of toxic invasive species Heracleum sosnowskyi carries increased number of genes despite the absence of recent whole-genome duplications.</title>
        <authorList>
            <person name="Schelkunov M."/>
            <person name="Shtratnikova V."/>
            <person name="Makarenko M."/>
            <person name="Klepikova A."/>
            <person name="Omelchenko D."/>
            <person name="Novikova G."/>
            <person name="Obukhova E."/>
            <person name="Bogdanov V."/>
            <person name="Penin A."/>
            <person name="Logacheva M."/>
        </authorList>
    </citation>
    <scope>NUCLEOTIDE SEQUENCE</scope>
    <source>
        <strain evidence="3">Hsosn_3</strain>
        <tissue evidence="3">Leaf</tissue>
    </source>
</reference>
<feature type="compositionally biased region" description="Polar residues" evidence="2">
    <location>
        <begin position="161"/>
        <end position="181"/>
    </location>
</feature>
<feature type="coiled-coil region" evidence="1">
    <location>
        <begin position="330"/>
        <end position="448"/>
    </location>
</feature>
<evidence type="ECO:0000313" key="3">
    <source>
        <dbReference type="EMBL" id="KAK1370599.1"/>
    </source>
</evidence>
<reference evidence="3" key="2">
    <citation type="submission" date="2023-05" db="EMBL/GenBank/DDBJ databases">
        <authorList>
            <person name="Schelkunov M.I."/>
        </authorList>
    </citation>
    <scope>NUCLEOTIDE SEQUENCE</scope>
    <source>
        <strain evidence="3">Hsosn_3</strain>
        <tissue evidence="3">Leaf</tissue>
    </source>
</reference>
<feature type="compositionally biased region" description="Acidic residues" evidence="2">
    <location>
        <begin position="48"/>
        <end position="57"/>
    </location>
</feature>
<sequence>MASPMHRHARSASAVGGSASAKKLPHTKAAAQRLMHVMANQSSSAGADDSDEEDDFVLETAPSIGIGGKGRAARPRSPMAVPVRTPTIDPQTRSSGTRASLPANNADPQSPKARSLVGNRAQQPFNFAERPSPLAGIRASQPVNDAEEQPSSCHVSVGSRAPQTFNSDQQQPSVGSRTPKSLNYFEKQASPVANSRVQSFNAEKPSSAHTNPFGKSSQPHPVEHPQSNRSPFSLRSPQSPKSVDQVQAPPLARSGSGIPTHHSISSLDQPSTAGRPSIGVKAVQMVPHSVPLKLRPSVSGIPGGSPRGEKKLSIDLGSMKIREPNNQDSASALQDEVDILQDANESLREKLQHAETRFRESEMRTRALEKQVSFLGEGVSMEKRLLSRQEADLLEREAALKAAEQTFGGKGEEIVLLRMEAETAREEATTALEELQNATKELASLQTMTKRMILSPEEMEEVVMKRCWLAQHWSLCVDHGVHSDIASARYDYWSSFTHNPLEVVLAAGEKAKYEISSAKKHLQRKGNIEDMLMVERGLQELTLLKVESVLAVAMAHKRRQRSLKSGVTDELKLPIDGQNFTESFDLSKEESDNVRFKQAWLIYFWRRAINHGLEPGINEERMQFWISQSTQPATSHEAVHVERGLVELRKLEFEEQLWKESRKM</sequence>
<evidence type="ECO:0000313" key="4">
    <source>
        <dbReference type="Proteomes" id="UP001237642"/>
    </source>
</evidence>
<evidence type="ECO:0000256" key="1">
    <source>
        <dbReference type="SAM" id="Coils"/>
    </source>
</evidence>
<feature type="compositionally biased region" description="Polar residues" evidence="2">
    <location>
        <begin position="191"/>
        <end position="201"/>
    </location>
</feature>
<feature type="compositionally biased region" description="Polar residues" evidence="2">
    <location>
        <begin position="262"/>
        <end position="274"/>
    </location>
</feature>
<comment type="caution">
    <text evidence="3">The sequence shown here is derived from an EMBL/GenBank/DDBJ whole genome shotgun (WGS) entry which is preliminary data.</text>
</comment>
<dbReference type="GO" id="GO:0000911">
    <property type="term" value="P:cytokinesis by cell plate formation"/>
    <property type="evidence" value="ECO:0007669"/>
    <property type="project" value="InterPro"/>
</dbReference>
<evidence type="ECO:0000256" key="2">
    <source>
        <dbReference type="SAM" id="MobiDB-lite"/>
    </source>
</evidence>
<dbReference type="EMBL" id="JAUIZM010000008">
    <property type="protein sequence ID" value="KAK1370599.1"/>
    <property type="molecule type" value="Genomic_DNA"/>
</dbReference>
<dbReference type="Proteomes" id="UP001237642">
    <property type="component" value="Unassembled WGS sequence"/>
</dbReference>
<accession>A0AAD8HNU5</accession>
<organism evidence="3 4">
    <name type="scientific">Heracleum sosnowskyi</name>
    <dbReference type="NCBI Taxonomy" id="360622"/>
    <lineage>
        <taxon>Eukaryota</taxon>
        <taxon>Viridiplantae</taxon>
        <taxon>Streptophyta</taxon>
        <taxon>Embryophyta</taxon>
        <taxon>Tracheophyta</taxon>
        <taxon>Spermatophyta</taxon>
        <taxon>Magnoliopsida</taxon>
        <taxon>eudicotyledons</taxon>
        <taxon>Gunneridae</taxon>
        <taxon>Pentapetalae</taxon>
        <taxon>asterids</taxon>
        <taxon>campanulids</taxon>
        <taxon>Apiales</taxon>
        <taxon>Apiaceae</taxon>
        <taxon>Apioideae</taxon>
        <taxon>apioid superclade</taxon>
        <taxon>Tordylieae</taxon>
        <taxon>Tordyliinae</taxon>
        <taxon>Heracleum</taxon>
    </lineage>
</organism>
<dbReference type="PANTHER" id="PTHR31762:SF10">
    <property type="entry name" value="FAS-BINDING FACTOR-LIKE PROTEIN"/>
    <property type="match status" value="1"/>
</dbReference>
<feature type="region of interest" description="Disordered" evidence="2">
    <location>
        <begin position="1"/>
        <end position="275"/>
    </location>
</feature>
<keyword evidence="4" id="KW-1185">Reference proteome</keyword>
<proteinExistence type="predicted"/>
<gene>
    <name evidence="3" type="ORF">POM88_036691</name>
</gene>
<dbReference type="InterPro" id="IPR040321">
    <property type="entry name" value="SCD2-like"/>
</dbReference>
<feature type="compositionally biased region" description="Polar residues" evidence="2">
    <location>
        <begin position="88"/>
        <end position="108"/>
    </location>
</feature>